<comment type="caution">
    <text evidence="2">The sequence shown here is derived from an EMBL/GenBank/DDBJ whole genome shotgun (WGS) entry which is preliminary data.</text>
</comment>
<evidence type="ECO:0000256" key="1">
    <source>
        <dbReference type="SAM" id="Phobius"/>
    </source>
</evidence>
<feature type="transmembrane region" description="Helical" evidence="1">
    <location>
        <begin position="131"/>
        <end position="150"/>
    </location>
</feature>
<dbReference type="EMBL" id="NAEP01000017">
    <property type="protein sequence ID" value="PDQ36341.1"/>
    <property type="molecule type" value="Genomic_DNA"/>
</dbReference>
<evidence type="ECO:0000313" key="3">
    <source>
        <dbReference type="Proteomes" id="UP000219994"/>
    </source>
</evidence>
<organism evidence="2 3">
    <name type="scientific">Candidatus Lumbricidiphila eiseniae</name>
    <dbReference type="NCBI Taxonomy" id="1969409"/>
    <lineage>
        <taxon>Bacteria</taxon>
        <taxon>Bacillati</taxon>
        <taxon>Actinomycetota</taxon>
        <taxon>Actinomycetes</taxon>
        <taxon>Micrococcales</taxon>
        <taxon>Microbacteriaceae</taxon>
        <taxon>Candidatus Lumbricidiphila</taxon>
    </lineage>
</organism>
<accession>A0A2A6FUP3</accession>
<name>A0A2A6FUP3_9MICO</name>
<proteinExistence type="predicted"/>
<keyword evidence="1" id="KW-0812">Transmembrane</keyword>
<protein>
    <recommendedName>
        <fullName evidence="4">DNA helicase</fullName>
    </recommendedName>
</protein>
<reference evidence="3" key="1">
    <citation type="submission" date="2017-03" db="EMBL/GenBank/DDBJ databases">
        <authorList>
            <person name="Lund M.B."/>
        </authorList>
    </citation>
    <scope>NUCLEOTIDE SEQUENCE [LARGE SCALE GENOMIC DNA]</scope>
</reference>
<dbReference type="Proteomes" id="UP000219994">
    <property type="component" value="Unassembled WGS sequence"/>
</dbReference>
<keyword evidence="1" id="KW-1133">Transmembrane helix</keyword>
<evidence type="ECO:0008006" key="4">
    <source>
        <dbReference type="Google" id="ProtNLM"/>
    </source>
</evidence>
<dbReference type="AlphaFoldDB" id="A0A2A6FUP3"/>
<sequence>MSLSRSQRKELQELRDSAGELWSNQQIVLEHAGAVASAAGRQLRALAQQEVVPRVRTGFDTYVRPGLGQAGRAAHVVGEGVEQTVGRVIGAAMSIGDIAQDARVQRAVRRFAPRAVTVAPPAKKKSSGAGAFLAVSAGLIAAAGVAYAIWQTFRADDELWVEDDTTDPTSSDS</sequence>
<evidence type="ECO:0000313" key="2">
    <source>
        <dbReference type="EMBL" id="PDQ36341.1"/>
    </source>
</evidence>
<gene>
    <name evidence="2" type="ORF">B5766_01185</name>
</gene>
<keyword evidence="1" id="KW-0472">Membrane</keyword>